<feature type="binding site" evidence="1">
    <location>
        <position position="210"/>
    </location>
    <ligand>
        <name>substrate</name>
    </ligand>
</feature>
<gene>
    <name evidence="4" type="ORF">SAMN04487946_109112</name>
</gene>
<dbReference type="PANTHER" id="PTHR43757:SF2">
    <property type="entry name" value="AMINOMETHYLTRANSFERASE, MITOCHONDRIAL"/>
    <property type="match status" value="1"/>
</dbReference>
<evidence type="ECO:0000256" key="2">
    <source>
        <dbReference type="SAM" id="MobiDB-lite"/>
    </source>
</evidence>
<dbReference type="GO" id="GO:0032259">
    <property type="term" value="P:methylation"/>
    <property type="evidence" value="ECO:0007669"/>
    <property type="project" value="UniProtKB-KW"/>
</dbReference>
<keyword evidence="5" id="KW-1185">Reference proteome</keyword>
<dbReference type="OrthoDB" id="2001at2157"/>
<dbReference type="RefSeq" id="WP_089768085.1">
    <property type="nucleotide sequence ID" value="NZ_FNPB01000009.1"/>
</dbReference>
<dbReference type="Proteomes" id="UP000199170">
    <property type="component" value="Unassembled WGS sequence"/>
</dbReference>
<keyword evidence="4" id="KW-0489">Methyltransferase</keyword>
<accession>A0A1H3IBN1</accession>
<evidence type="ECO:0000256" key="1">
    <source>
        <dbReference type="PIRSR" id="PIRSR006487-1"/>
    </source>
</evidence>
<dbReference type="InterPro" id="IPR028896">
    <property type="entry name" value="GcvT/YgfZ/DmdA"/>
</dbReference>
<feature type="region of interest" description="Disordered" evidence="2">
    <location>
        <begin position="417"/>
        <end position="450"/>
    </location>
</feature>
<dbReference type="SUPFAM" id="SSF103025">
    <property type="entry name" value="Folate-binding domain"/>
    <property type="match status" value="1"/>
</dbReference>
<proteinExistence type="predicted"/>
<dbReference type="GO" id="GO:0008168">
    <property type="term" value="F:methyltransferase activity"/>
    <property type="evidence" value="ECO:0007669"/>
    <property type="project" value="UniProtKB-KW"/>
</dbReference>
<protein>
    <submittedName>
        <fullName evidence="4">Vanillate/3-O-methylgallate O-demethylase</fullName>
    </submittedName>
</protein>
<dbReference type="STRING" id="660517.SAMN04487946_109112"/>
<evidence type="ECO:0000259" key="3">
    <source>
        <dbReference type="Pfam" id="PF01571"/>
    </source>
</evidence>
<dbReference type="Pfam" id="PF01571">
    <property type="entry name" value="GCV_T"/>
    <property type="match status" value="1"/>
</dbReference>
<feature type="compositionally biased region" description="Polar residues" evidence="2">
    <location>
        <begin position="422"/>
        <end position="437"/>
    </location>
</feature>
<dbReference type="InterPro" id="IPR006222">
    <property type="entry name" value="GCVT_N"/>
</dbReference>
<dbReference type="PANTHER" id="PTHR43757">
    <property type="entry name" value="AMINOMETHYLTRANSFERASE"/>
    <property type="match status" value="1"/>
</dbReference>
<dbReference type="PIRSF" id="PIRSF006487">
    <property type="entry name" value="GcvT"/>
    <property type="match status" value="1"/>
</dbReference>
<name>A0A1H3IBN1_9EURY</name>
<evidence type="ECO:0000313" key="4">
    <source>
        <dbReference type="EMBL" id="SDY25156.1"/>
    </source>
</evidence>
<keyword evidence="4" id="KW-0808">Transferase</keyword>
<reference evidence="5" key="1">
    <citation type="submission" date="2016-10" db="EMBL/GenBank/DDBJ databases">
        <authorList>
            <person name="Varghese N."/>
            <person name="Submissions S."/>
        </authorList>
    </citation>
    <scope>NUCLEOTIDE SEQUENCE [LARGE SCALE GENOMIC DNA]</scope>
    <source>
        <strain evidence="5">CGMCC 1.10118</strain>
    </source>
</reference>
<organism evidence="4 5">
    <name type="scientific">Halobellus clavatus</name>
    <dbReference type="NCBI Taxonomy" id="660517"/>
    <lineage>
        <taxon>Archaea</taxon>
        <taxon>Methanobacteriati</taxon>
        <taxon>Methanobacteriota</taxon>
        <taxon>Stenosarchaea group</taxon>
        <taxon>Halobacteria</taxon>
        <taxon>Halobacteriales</taxon>
        <taxon>Haloferacaceae</taxon>
        <taxon>Halobellus</taxon>
    </lineage>
</organism>
<dbReference type="EMBL" id="FNPB01000009">
    <property type="protein sequence ID" value="SDY25156.1"/>
    <property type="molecule type" value="Genomic_DNA"/>
</dbReference>
<feature type="domain" description="GCVT N-terminal" evidence="3">
    <location>
        <begin position="36"/>
        <end position="247"/>
    </location>
</feature>
<sequence length="450" mass="50792">MADRSLQTALDAAQDPVGMLQQAGGRWVWPQEVKREYTNWMDELRAARETCVLADLSHHQMDQVIEGPDSFDLLKKLCTNSFEGFDVGKAKQAILCNPDGKFIGDGVLQRLEEQKFVMSGKIPAAHWLAYHAETGEYDVSETIYPKSSKTDDDPHYYTYQVQGPNALDVMQEIVDESLTDIPFFNFKRISIAGEEVRALRHGMAGEIGFELQGPYEHADLIKDVILEAGEEYDIQRLGTRAYEPLSVKLGWVTTHVPAIYTGEEMAEYREWLSASSYEGTYSIAGSYHSDDIRDYYVSPIDIGYDHMVEFDHDFVGREALETEAADPDRTRVTLVWDDEDAIRIFASLFDDDALPNKFIDLPRDRWGGHHDKVLKDGEIVGISKSFAYSYSDREMISICSIDREYSEPGTEVSFVWGEEGGQSPNPTVETHSQTEISATVAPSPYLDDAR</sequence>
<dbReference type="AlphaFoldDB" id="A0A1H3IBN1"/>
<evidence type="ECO:0000313" key="5">
    <source>
        <dbReference type="Proteomes" id="UP000199170"/>
    </source>
</evidence>
<dbReference type="Gene3D" id="3.30.1360.120">
    <property type="entry name" value="Probable tRNA modification gtpase trme, domain 1"/>
    <property type="match status" value="1"/>
</dbReference>
<dbReference type="InterPro" id="IPR027266">
    <property type="entry name" value="TrmE/GcvT-like"/>
</dbReference>